<evidence type="ECO:0000313" key="3">
    <source>
        <dbReference type="EMBL" id="EXU95824.1"/>
    </source>
</evidence>
<dbReference type="InterPro" id="IPR051411">
    <property type="entry name" value="Polyketide_trans_af380"/>
</dbReference>
<reference evidence="3 4" key="1">
    <citation type="submission" date="2014-02" db="EMBL/GenBank/DDBJ databases">
        <title>The genome sequence of the entomopathogenic fungus Metarhizium robertsii ARSEF 2575.</title>
        <authorList>
            <person name="Giuliano Garisto Donzelli B."/>
            <person name="Roe B.A."/>
            <person name="Macmil S.L."/>
            <person name="Krasnoff S.B."/>
            <person name="Gibson D.M."/>
        </authorList>
    </citation>
    <scope>NUCLEOTIDE SEQUENCE [LARGE SCALE GENOMIC DNA]</scope>
    <source>
        <strain evidence="3 4">ARSEF 2575</strain>
    </source>
</reference>
<accession>A0A0A1UMZ9</accession>
<feature type="domain" description="Dienelactone hydrolase" evidence="2">
    <location>
        <begin position="14"/>
        <end position="130"/>
    </location>
</feature>
<sequence>MSAISIKKGSIQLSGLLYKPSTTSKTPGIVVVHPGGGVKEQTAHLYAKKLSEAGLTTIAYDASYQGESEGEPHFLEDPAERVSDVFAVVDYLESLDTVDPSQLGILGICAGGGYAVAAAKADHRLKSVAAISMVNIGDATRLGWDGDEDAAKKVETLEHIAKQVQSENKTGNLGACPYVPPQLDDKTPLDLREAHDYYLGPRCQHPRAANKMLFRSVPRVMTFDAFYLADIYLTQPLLLIAGEKAGSIWHTDKLDKLVGGATRKVIVPGCTHMDLYDRLPFVDVATKEVVDFMKTYLK</sequence>
<dbReference type="Gene3D" id="3.40.50.1820">
    <property type="entry name" value="alpha/beta hydrolase"/>
    <property type="match status" value="1"/>
</dbReference>
<evidence type="ECO:0000259" key="2">
    <source>
        <dbReference type="Pfam" id="PF01738"/>
    </source>
</evidence>
<keyword evidence="3" id="KW-0378">Hydrolase</keyword>
<dbReference type="InterPro" id="IPR002925">
    <property type="entry name" value="Dienelactn_hydro"/>
</dbReference>
<dbReference type="HOGENOM" id="CLU_048587_0_0_1"/>
<evidence type="ECO:0000256" key="1">
    <source>
        <dbReference type="ARBA" id="ARBA00029464"/>
    </source>
</evidence>
<comment type="caution">
    <text evidence="3">The sequence shown here is derived from an EMBL/GenBank/DDBJ whole genome shotgun (WGS) entry which is preliminary data.</text>
</comment>
<dbReference type="Pfam" id="PF01738">
    <property type="entry name" value="DLH"/>
    <property type="match status" value="1"/>
</dbReference>
<dbReference type="PANTHER" id="PTHR47751">
    <property type="entry name" value="SUPERFAMILY HYDROLASE, PUTATIVE (AFU_ORTHOLOGUE AFUA_2G16580)-RELATED"/>
    <property type="match status" value="1"/>
</dbReference>
<dbReference type="SUPFAM" id="SSF53474">
    <property type="entry name" value="alpha/beta-Hydrolases"/>
    <property type="match status" value="1"/>
</dbReference>
<dbReference type="eggNOG" id="ENOG502S0U8">
    <property type="taxonomic scope" value="Eukaryota"/>
</dbReference>
<gene>
    <name evidence="3" type="ORF">X797_011068</name>
</gene>
<comment type="similarity">
    <text evidence="1">Belongs to the polyketide transferase af380 family.</text>
</comment>
<proteinExistence type="inferred from homology"/>
<name>A0A0A1UMZ9_9HYPO</name>
<evidence type="ECO:0000313" key="4">
    <source>
        <dbReference type="Proteomes" id="UP000030151"/>
    </source>
</evidence>
<dbReference type="OrthoDB" id="2498029at2759"/>
<protein>
    <submittedName>
        <fullName evidence="3">Dienelactone hydrolase</fullName>
    </submittedName>
</protein>
<dbReference type="EMBL" id="JELW01000063">
    <property type="protein sequence ID" value="EXU95824.1"/>
    <property type="molecule type" value="Genomic_DNA"/>
</dbReference>
<dbReference type="Proteomes" id="UP000030151">
    <property type="component" value="Unassembled WGS sequence"/>
</dbReference>
<organism evidence="3 4">
    <name type="scientific">Metarhizium robertsii</name>
    <dbReference type="NCBI Taxonomy" id="568076"/>
    <lineage>
        <taxon>Eukaryota</taxon>
        <taxon>Fungi</taxon>
        <taxon>Dikarya</taxon>
        <taxon>Ascomycota</taxon>
        <taxon>Pezizomycotina</taxon>
        <taxon>Sordariomycetes</taxon>
        <taxon>Hypocreomycetidae</taxon>
        <taxon>Hypocreales</taxon>
        <taxon>Clavicipitaceae</taxon>
        <taxon>Metarhizium</taxon>
    </lineage>
</organism>
<dbReference type="Gene3D" id="1.10.10.800">
    <property type="match status" value="1"/>
</dbReference>
<dbReference type="AlphaFoldDB" id="A0A0A1UMZ9"/>
<dbReference type="InterPro" id="IPR029058">
    <property type="entry name" value="AB_hydrolase_fold"/>
</dbReference>
<dbReference type="GO" id="GO:0016787">
    <property type="term" value="F:hydrolase activity"/>
    <property type="evidence" value="ECO:0007669"/>
    <property type="project" value="UniProtKB-KW"/>
</dbReference>
<dbReference type="PANTHER" id="PTHR47751:SF1">
    <property type="entry name" value="SUPERFAMILY HYDROLASE, PUTATIVE (AFU_ORTHOLOGUE AFUA_2G16580)-RELATED"/>
    <property type="match status" value="1"/>
</dbReference>